<dbReference type="AlphaFoldDB" id="A0A369CH89"/>
<dbReference type="FunFam" id="2.70.70.10:FF:000006">
    <property type="entry name" value="M23 family peptidase"/>
    <property type="match status" value="1"/>
</dbReference>
<feature type="transmembrane region" description="Helical" evidence="1">
    <location>
        <begin position="21"/>
        <end position="42"/>
    </location>
</feature>
<reference evidence="3 4" key="1">
    <citation type="submission" date="2018-07" db="EMBL/GenBank/DDBJ databases">
        <title>Genomic Encyclopedia of Type Strains, Phase IV (KMG-IV): sequencing the most valuable type-strain genomes for metagenomic binning, comparative biology and taxonomic classification.</title>
        <authorList>
            <person name="Goeker M."/>
        </authorList>
    </citation>
    <scope>NUCLEOTIDE SEQUENCE [LARGE SCALE GENOMIC DNA]</scope>
    <source>
        <strain evidence="3 4">DSM 26407</strain>
    </source>
</reference>
<comment type="caution">
    <text evidence="3">The sequence shown here is derived from an EMBL/GenBank/DDBJ whole genome shotgun (WGS) entry which is preliminary data.</text>
</comment>
<proteinExistence type="predicted"/>
<protein>
    <submittedName>
        <fullName evidence="3">Peptidase M23-like protein</fullName>
    </submittedName>
</protein>
<keyword evidence="1" id="KW-0472">Membrane</keyword>
<dbReference type="Gene3D" id="2.70.70.10">
    <property type="entry name" value="Glucose Permease (Domain IIA)"/>
    <property type="match status" value="1"/>
</dbReference>
<evidence type="ECO:0000313" key="4">
    <source>
        <dbReference type="Proteomes" id="UP000252707"/>
    </source>
</evidence>
<dbReference type="PANTHER" id="PTHR21666">
    <property type="entry name" value="PEPTIDASE-RELATED"/>
    <property type="match status" value="1"/>
</dbReference>
<dbReference type="EMBL" id="QPJY01000001">
    <property type="protein sequence ID" value="RCX33442.1"/>
    <property type="molecule type" value="Genomic_DNA"/>
</dbReference>
<dbReference type="CDD" id="cd12797">
    <property type="entry name" value="M23_peptidase"/>
    <property type="match status" value="1"/>
</dbReference>
<sequence>MHIILFRNRDGKSGATRLGRGQMLSVLLLAISLPLATAYLGYHLGSAGRSAPGDGQDWLPLPQAELQTWRQELQFQRFALDALRDDQQARTETLAARVAQLQAQMMRLDALGERLTKLGGLEEGEFDFSQPPPQGGPEVMDNLEPDGLKSLESAIDELSLQVDSRERQLGLLSDLLLDRSLAAETRPTGRPVESGWISSSYGRRTDPITGKRTLHEGVDFAGKSGSDILAVASGVVVFAGRKDGYGLLVEIDHGNGLSTRYGHNSKLLVQEGEVVKQGQTIALLGSTGRSTGPHVHFEVLRDGRHVNPARYLRSKG</sequence>
<dbReference type="SUPFAM" id="SSF51261">
    <property type="entry name" value="Duplicated hybrid motif"/>
    <property type="match status" value="1"/>
</dbReference>
<dbReference type="InterPro" id="IPR011055">
    <property type="entry name" value="Dup_hybrid_motif"/>
</dbReference>
<name>A0A369CH89_9GAMM</name>
<feature type="domain" description="M23ase beta-sheet core" evidence="2">
    <location>
        <begin position="214"/>
        <end position="308"/>
    </location>
</feature>
<evidence type="ECO:0000259" key="2">
    <source>
        <dbReference type="Pfam" id="PF01551"/>
    </source>
</evidence>
<keyword evidence="4" id="KW-1185">Reference proteome</keyword>
<organism evidence="3 4">
    <name type="scientific">Thioalbus denitrificans</name>
    <dbReference type="NCBI Taxonomy" id="547122"/>
    <lineage>
        <taxon>Bacteria</taxon>
        <taxon>Pseudomonadati</taxon>
        <taxon>Pseudomonadota</taxon>
        <taxon>Gammaproteobacteria</taxon>
        <taxon>Chromatiales</taxon>
        <taxon>Ectothiorhodospiraceae</taxon>
        <taxon>Thioalbus</taxon>
    </lineage>
</organism>
<keyword evidence="1" id="KW-1133">Transmembrane helix</keyword>
<dbReference type="Proteomes" id="UP000252707">
    <property type="component" value="Unassembled WGS sequence"/>
</dbReference>
<evidence type="ECO:0000313" key="3">
    <source>
        <dbReference type="EMBL" id="RCX33442.1"/>
    </source>
</evidence>
<accession>A0A369CH89</accession>
<dbReference type="Pfam" id="PF01551">
    <property type="entry name" value="Peptidase_M23"/>
    <property type="match status" value="1"/>
</dbReference>
<dbReference type="PANTHER" id="PTHR21666:SF291">
    <property type="entry name" value="STAGE II SPORULATION PROTEIN Q"/>
    <property type="match status" value="1"/>
</dbReference>
<dbReference type="InterPro" id="IPR050570">
    <property type="entry name" value="Cell_wall_metabolism_enzyme"/>
</dbReference>
<dbReference type="OrthoDB" id="9805070at2"/>
<gene>
    <name evidence="3" type="ORF">DFQ59_101745</name>
</gene>
<keyword evidence="1" id="KW-0812">Transmembrane</keyword>
<dbReference type="InterPro" id="IPR016047">
    <property type="entry name" value="M23ase_b-sheet_dom"/>
</dbReference>
<dbReference type="GO" id="GO:0004222">
    <property type="term" value="F:metalloendopeptidase activity"/>
    <property type="evidence" value="ECO:0007669"/>
    <property type="project" value="TreeGrafter"/>
</dbReference>
<dbReference type="RefSeq" id="WP_114278279.1">
    <property type="nucleotide sequence ID" value="NZ_QPJY01000001.1"/>
</dbReference>
<evidence type="ECO:0000256" key="1">
    <source>
        <dbReference type="SAM" id="Phobius"/>
    </source>
</evidence>